<keyword evidence="5" id="KW-0283">Flagellar rotation</keyword>
<keyword evidence="9" id="KW-1185">Reference proteome</keyword>
<keyword evidence="8" id="KW-0966">Cell projection</keyword>
<dbReference type="InterPro" id="IPR012826">
    <property type="entry name" value="FliN"/>
</dbReference>
<comment type="caution">
    <text evidence="8">The sequence shown here is derived from an EMBL/GenBank/DDBJ whole genome shotgun (WGS) entry which is preliminary data.</text>
</comment>
<dbReference type="InterPro" id="IPR001172">
    <property type="entry name" value="FliN_T3SS_HrcQb"/>
</dbReference>
<dbReference type="InterPro" id="IPR001543">
    <property type="entry name" value="FliN-like_C"/>
</dbReference>
<organism evidence="8 9">
    <name type="scientific">Neobacillus cucumis</name>
    <dbReference type="NCBI Taxonomy" id="1740721"/>
    <lineage>
        <taxon>Bacteria</taxon>
        <taxon>Bacillati</taxon>
        <taxon>Bacillota</taxon>
        <taxon>Bacilli</taxon>
        <taxon>Bacillales</taxon>
        <taxon>Bacillaceae</taxon>
        <taxon>Neobacillus</taxon>
    </lineage>
</organism>
<dbReference type="RefSeq" id="WP_101651615.1">
    <property type="nucleotide sequence ID" value="NZ_PGVE01000095.1"/>
</dbReference>
<evidence type="ECO:0000313" key="9">
    <source>
        <dbReference type="Proteomes" id="UP000234950"/>
    </source>
</evidence>
<reference evidence="8 9" key="1">
    <citation type="submission" date="2017-11" db="EMBL/GenBank/DDBJ databases">
        <title>Comparitive Functional Genomics of Dry Heat Resistant strains isolated from the Viking Spacecraft.</title>
        <authorList>
            <person name="Seuylemezian A."/>
            <person name="Cooper K."/>
            <person name="Vaishampayan P."/>
        </authorList>
    </citation>
    <scope>NUCLEOTIDE SEQUENCE [LARGE SCALE GENOMIC DNA]</scope>
    <source>
        <strain evidence="8 9">V32-6</strain>
    </source>
</reference>
<keyword evidence="4" id="KW-0145">Chemotaxis</keyword>
<comment type="subcellular location">
    <subcellularLocation>
        <location evidence="1">Cell membrane</location>
        <topology evidence="1">Peripheral membrane protein</topology>
        <orientation evidence="1">Cytoplasmic side</orientation>
    </subcellularLocation>
</comment>
<dbReference type="PANTHER" id="PTHR43484:SF1">
    <property type="entry name" value="FLAGELLAR MOTOR SWITCH PROTEIN FLIN"/>
    <property type="match status" value="1"/>
</dbReference>
<dbReference type="GO" id="GO:0009425">
    <property type="term" value="C:bacterial-type flagellum basal body"/>
    <property type="evidence" value="ECO:0007669"/>
    <property type="project" value="InterPro"/>
</dbReference>
<dbReference type="AlphaFoldDB" id="A0A2N5H7H3"/>
<accession>A0A2N5H7H3</accession>
<keyword evidence="6" id="KW-0472">Membrane</keyword>
<evidence type="ECO:0000256" key="2">
    <source>
        <dbReference type="ARBA" id="ARBA00009226"/>
    </source>
</evidence>
<dbReference type="InterPro" id="IPR036429">
    <property type="entry name" value="SpoA-like_sf"/>
</dbReference>
<keyword evidence="8" id="KW-0282">Flagellum</keyword>
<dbReference type="GO" id="GO:0005886">
    <property type="term" value="C:plasma membrane"/>
    <property type="evidence" value="ECO:0007669"/>
    <property type="project" value="UniProtKB-SubCell"/>
</dbReference>
<keyword evidence="8" id="KW-0969">Cilium</keyword>
<feature type="domain" description="Flagellar motor switch protein FliN-like C-terminal" evidence="7">
    <location>
        <begin position="32"/>
        <end position="102"/>
    </location>
</feature>
<keyword evidence="3" id="KW-1003">Cell membrane</keyword>
<evidence type="ECO:0000256" key="3">
    <source>
        <dbReference type="ARBA" id="ARBA00022475"/>
    </source>
</evidence>
<dbReference type="GO" id="GO:0006935">
    <property type="term" value="P:chemotaxis"/>
    <property type="evidence" value="ECO:0007669"/>
    <property type="project" value="UniProtKB-KW"/>
</dbReference>
<gene>
    <name evidence="8" type="primary">fliN</name>
    <name evidence="8" type="ORF">CVD27_25195</name>
</gene>
<dbReference type="GO" id="GO:0003774">
    <property type="term" value="F:cytoskeletal motor activity"/>
    <property type="evidence" value="ECO:0007669"/>
    <property type="project" value="InterPro"/>
</dbReference>
<evidence type="ECO:0000313" key="8">
    <source>
        <dbReference type="EMBL" id="PLS01464.1"/>
    </source>
</evidence>
<dbReference type="Proteomes" id="UP000234950">
    <property type="component" value="Unassembled WGS sequence"/>
</dbReference>
<dbReference type="NCBIfam" id="TIGR02480">
    <property type="entry name" value="fliN"/>
    <property type="match status" value="1"/>
</dbReference>
<sequence length="113" mass="12433">MIEKQTKRIQTVQFAPLTDGVKTGSGGKELNSIEDVNLQLIVELGKTSMKVRDILKIQPGVVIPVDKLAGEHVDVVINGSAVAEAEVVVVDEKFAIRITDIVSKQEREERMHD</sequence>
<proteinExistence type="inferred from homology"/>
<dbReference type="PANTHER" id="PTHR43484">
    <property type="match status" value="1"/>
</dbReference>
<protein>
    <submittedName>
        <fullName evidence="8">Flagellar motor switch protein FliN</fullName>
    </submittedName>
</protein>
<dbReference type="PRINTS" id="PR00956">
    <property type="entry name" value="FLGMOTORFLIN"/>
</dbReference>
<dbReference type="SUPFAM" id="SSF101801">
    <property type="entry name" value="Surface presentation of antigens (SPOA)"/>
    <property type="match status" value="1"/>
</dbReference>
<dbReference type="GO" id="GO:0071973">
    <property type="term" value="P:bacterial-type flagellum-dependent cell motility"/>
    <property type="evidence" value="ECO:0007669"/>
    <property type="project" value="InterPro"/>
</dbReference>
<evidence type="ECO:0000256" key="6">
    <source>
        <dbReference type="ARBA" id="ARBA00023136"/>
    </source>
</evidence>
<name>A0A2N5H7H3_9BACI</name>
<evidence type="ECO:0000259" key="7">
    <source>
        <dbReference type="Pfam" id="PF01052"/>
    </source>
</evidence>
<dbReference type="OrthoDB" id="9773459at2"/>
<dbReference type="InterPro" id="IPR051469">
    <property type="entry name" value="FliN/MopA/SpaO"/>
</dbReference>
<evidence type="ECO:0000256" key="4">
    <source>
        <dbReference type="ARBA" id="ARBA00022500"/>
    </source>
</evidence>
<dbReference type="Pfam" id="PF01052">
    <property type="entry name" value="FliMN_C"/>
    <property type="match status" value="1"/>
</dbReference>
<dbReference type="EMBL" id="PGVE01000095">
    <property type="protein sequence ID" value="PLS01464.1"/>
    <property type="molecule type" value="Genomic_DNA"/>
</dbReference>
<evidence type="ECO:0000256" key="5">
    <source>
        <dbReference type="ARBA" id="ARBA00022779"/>
    </source>
</evidence>
<evidence type="ECO:0000256" key="1">
    <source>
        <dbReference type="ARBA" id="ARBA00004413"/>
    </source>
</evidence>
<comment type="similarity">
    <text evidence="2">Belongs to the FliN/MopA/SpaO family.</text>
</comment>
<dbReference type="Gene3D" id="2.30.330.10">
    <property type="entry name" value="SpoA-like"/>
    <property type="match status" value="1"/>
</dbReference>